<dbReference type="GO" id="GO:0051082">
    <property type="term" value="F:unfolded protein binding"/>
    <property type="evidence" value="ECO:0007669"/>
    <property type="project" value="TreeGrafter"/>
</dbReference>
<organism evidence="4 5">
    <name type="scientific">Triparma laevis f. longispina</name>
    <dbReference type="NCBI Taxonomy" id="1714387"/>
    <lineage>
        <taxon>Eukaryota</taxon>
        <taxon>Sar</taxon>
        <taxon>Stramenopiles</taxon>
        <taxon>Ochrophyta</taxon>
        <taxon>Bolidophyceae</taxon>
        <taxon>Parmales</taxon>
        <taxon>Triparmaceae</taxon>
        <taxon>Triparma</taxon>
    </lineage>
</organism>
<evidence type="ECO:0000259" key="3">
    <source>
        <dbReference type="PROSITE" id="PS50076"/>
    </source>
</evidence>
<evidence type="ECO:0000313" key="4">
    <source>
        <dbReference type="EMBL" id="GMI12191.1"/>
    </source>
</evidence>
<evidence type="ECO:0000256" key="2">
    <source>
        <dbReference type="SAM" id="MobiDB-lite"/>
    </source>
</evidence>
<feature type="domain" description="J" evidence="3">
    <location>
        <begin position="228"/>
        <end position="282"/>
    </location>
</feature>
<name>A0A9W7FHM0_9STRA</name>
<dbReference type="PANTHER" id="PTHR43096:SF52">
    <property type="entry name" value="DNAJ HOMOLOG 1, MITOCHONDRIAL-RELATED"/>
    <property type="match status" value="1"/>
</dbReference>
<evidence type="ECO:0000313" key="5">
    <source>
        <dbReference type="Proteomes" id="UP001165122"/>
    </source>
</evidence>
<dbReference type="Pfam" id="PF00226">
    <property type="entry name" value="DnaJ"/>
    <property type="match status" value="1"/>
</dbReference>
<dbReference type="InterPro" id="IPR036869">
    <property type="entry name" value="J_dom_sf"/>
</dbReference>
<reference evidence="5" key="1">
    <citation type="journal article" date="2023" name="Commun. Biol.">
        <title>Genome analysis of Parmales, the sister group of diatoms, reveals the evolutionary specialization of diatoms from phago-mixotrophs to photoautotrophs.</title>
        <authorList>
            <person name="Ban H."/>
            <person name="Sato S."/>
            <person name="Yoshikawa S."/>
            <person name="Yamada K."/>
            <person name="Nakamura Y."/>
            <person name="Ichinomiya M."/>
            <person name="Sato N."/>
            <person name="Blanc-Mathieu R."/>
            <person name="Endo H."/>
            <person name="Kuwata A."/>
            <person name="Ogata H."/>
        </authorList>
    </citation>
    <scope>NUCLEOTIDE SEQUENCE [LARGE SCALE GENOMIC DNA]</scope>
    <source>
        <strain evidence="5">NIES 3700</strain>
    </source>
</reference>
<dbReference type="PROSITE" id="PS50076">
    <property type="entry name" value="DNAJ_2"/>
    <property type="match status" value="1"/>
</dbReference>
<dbReference type="PANTHER" id="PTHR43096">
    <property type="entry name" value="DNAJ HOMOLOG 1, MITOCHONDRIAL-RELATED"/>
    <property type="match status" value="1"/>
</dbReference>
<dbReference type="Proteomes" id="UP001165122">
    <property type="component" value="Unassembled WGS sequence"/>
</dbReference>
<proteinExistence type="predicted"/>
<dbReference type="GO" id="GO:0005737">
    <property type="term" value="C:cytoplasm"/>
    <property type="evidence" value="ECO:0007669"/>
    <property type="project" value="TreeGrafter"/>
</dbReference>
<dbReference type="AlphaFoldDB" id="A0A9W7FHM0"/>
<dbReference type="CDD" id="cd06257">
    <property type="entry name" value="DnaJ"/>
    <property type="match status" value="1"/>
</dbReference>
<comment type="caution">
    <text evidence="4">The sequence shown here is derived from an EMBL/GenBank/DDBJ whole genome shotgun (WGS) entry which is preliminary data.</text>
</comment>
<dbReference type="PRINTS" id="PR00625">
    <property type="entry name" value="JDOMAIN"/>
</dbReference>
<dbReference type="SUPFAM" id="SSF46565">
    <property type="entry name" value="Chaperone J-domain"/>
    <property type="match status" value="1"/>
</dbReference>
<feature type="region of interest" description="Disordered" evidence="2">
    <location>
        <begin position="129"/>
        <end position="163"/>
    </location>
</feature>
<gene>
    <name evidence="4" type="ORF">TrLO_g9784</name>
</gene>
<dbReference type="OrthoDB" id="445556at2759"/>
<dbReference type="GO" id="GO:0042026">
    <property type="term" value="P:protein refolding"/>
    <property type="evidence" value="ECO:0007669"/>
    <property type="project" value="TreeGrafter"/>
</dbReference>
<feature type="compositionally biased region" description="Low complexity" evidence="2">
    <location>
        <begin position="52"/>
        <end position="75"/>
    </location>
</feature>
<sequence length="284" mass="31956">MSAEVIDLCDSSSDLVVVDSDSDSSLEIIVGSKSAHDFEVSQKHNTKRTVKETPSSSPSPSEKPSSSTSTNTKKSSLSDQLKKHNKKRKSIEKEKGDWIKTKKEKGEWVYNADLGGSIFIPEKKKATPILSPLSSKNSSTLPRYTQPTFDPTNPIPIPKISKSRPNFILGKQNTLPYGFSSEQEAKDEQERLFAASKAKKVIRDEINKTLERLIPVHQLAPDFYKKLNYYSRLGLPKDSSLNDVKKQYREIAKVWHPDKKGGDEEVFRRVKEAYEGINELLNGD</sequence>
<dbReference type="EMBL" id="BRXW01000173">
    <property type="protein sequence ID" value="GMI12191.1"/>
    <property type="molecule type" value="Genomic_DNA"/>
</dbReference>
<keyword evidence="1" id="KW-0143">Chaperone</keyword>
<dbReference type="InterPro" id="IPR001623">
    <property type="entry name" value="DnaJ_domain"/>
</dbReference>
<feature type="region of interest" description="Disordered" evidence="2">
    <location>
        <begin position="37"/>
        <end position="97"/>
    </location>
</feature>
<keyword evidence="5" id="KW-1185">Reference proteome</keyword>
<feature type="compositionally biased region" description="Polar residues" evidence="2">
    <location>
        <begin position="132"/>
        <end position="151"/>
    </location>
</feature>
<dbReference type="Gene3D" id="1.10.287.110">
    <property type="entry name" value="DnaJ domain"/>
    <property type="match status" value="1"/>
</dbReference>
<dbReference type="SMART" id="SM00271">
    <property type="entry name" value="DnaJ"/>
    <property type="match status" value="1"/>
</dbReference>
<evidence type="ECO:0000256" key="1">
    <source>
        <dbReference type="ARBA" id="ARBA00023186"/>
    </source>
</evidence>
<accession>A0A9W7FHM0</accession>
<protein>
    <recommendedName>
        <fullName evidence="3">J domain-containing protein</fullName>
    </recommendedName>
</protein>